<evidence type="ECO:0000313" key="3">
    <source>
        <dbReference type="EMBL" id="TBN55980.1"/>
    </source>
</evidence>
<dbReference type="GO" id="GO:0016740">
    <property type="term" value="F:transferase activity"/>
    <property type="evidence" value="ECO:0007669"/>
    <property type="project" value="UniProtKB-KW"/>
</dbReference>
<feature type="transmembrane region" description="Helical" evidence="2">
    <location>
        <begin position="624"/>
        <end position="647"/>
    </location>
</feature>
<protein>
    <submittedName>
        <fullName evidence="3">Glycosyltransferase family 2 protein</fullName>
    </submittedName>
</protein>
<proteinExistence type="predicted"/>
<feature type="transmembrane region" description="Helical" evidence="2">
    <location>
        <begin position="713"/>
        <end position="733"/>
    </location>
</feature>
<feature type="transmembrane region" description="Helical" evidence="2">
    <location>
        <begin position="659"/>
        <end position="679"/>
    </location>
</feature>
<keyword evidence="2" id="KW-0472">Membrane</keyword>
<feature type="compositionally biased region" description="Acidic residues" evidence="1">
    <location>
        <begin position="931"/>
        <end position="947"/>
    </location>
</feature>
<accession>A0A4Q9GUY3</accession>
<gene>
    <name evidence="3" type="ORF">EYE40_00405</name>
</gene>
<dbReference type="EMBL" id="SISG01000001">
    <property type="protein sequence ID" value="TBN55980.1"/>
    <property type="molecule type" value="Genomic_DNA"/>
</dbReference>
<feature type="transmembrane region" description="Helical" evidence="2">
    <location>
        <begin position="685"/>
        <end position="706"/>
    </location>
</feature>
<evidence type="ECO:0000256" key="2">
    <source>
        <dbReference type="SAM" id="Phobius"/>
    </source>
</evidence>
<feature type="transmembrane region" description="Helical" evidence="2">
    <location>
        <begin position="552"/>
        <end position="571"/>
    </location>
</feature>
<dbReference type="PANTHER" id="PTHR43685">
    <property type="entry name" value="GLYCOSYLTRANSFERASE"/>
    <property type="match status" value="1"/>
</dbReference>
<dbReference type="Pfam" id="PF13641">
    <property type="entry name" value="Glyco_tranf_2_3"/>
    <property type="match status" value="1"/>
</dbReference>
<feature type="region of interest" description="Disordered" evidence="1">
    <location>
        <begin position="923"/>
        <end position="947"/>
    </location>
</feature>
<dbReference type="InterPro" id="IPR050834">
    <property type="entry name" value="Glycosyltransf_2"/>
</dbReference>
<keyword evidence="4" id="KW-1185">Reference proteome</keyword>
<comment type="caution">
    <text evidence="3">The sequence shown here is derived from an EMBL/GenBank/DDBJ whole genome shotgun (WGS) entry which is preliminary data.</text>
</comment>
<organism evidence="3 4">
    <name type="scientific">Glaciihabitans arcticus</name>
    <dbReference type="NCBI Taxonomy" id="2668039"/>
    <lineage>
        <taxon>Bacteria</taxon>
        <taxon>Bacillati</taxon>
        <taxon>Actinomycetota</taxon>
        <taxon>Actinomycetes</taxon>
        <taxon>Micrococcales</taxon>
        <taxon>Microbacteriaceae</taxon>
        <taxon>Glaciihabitans</taxon>
    </lineage>
</organism>
<dbReference type="RefSeq" id="WP_130980091.1">
    <property type="nucleotide sequence ID" value="NZ_SISG01000001.1"/>
</dbReference>
<dbReference type="InterPro" id="IPR029044">
    <property type="entry name" value="Nucleotide-diphossugar_trans"/>
</dbReference>
<feature type="transmembrane region" description="Helical" evidence="2">
    <location>
        <begin position="432"/>
        <end position="458"/>
    </location>
</feature>
<feature type="transmembrane region" description="Helical" evidence="2">
    <location>
        <begin position="465"/>
        <end position="483"/>
    </location>
</feature>
<feature type="transmembrane region" description="Helical" evidence="2">
    <location>
        <begin position="519"/>
        <end position="546"/>
    </location>
</feature>
<keyword evidence="3" id="KW-0808">Transferase</keyword>
<dbReference type="Proteomes" id="UP000294194">
    <property type="component" value="Unassembled WGS sequence"/>
</dbReference>
<dbReference type="SUPFAM" id="SSF53448">
    <property type="entry name" value="Nucleotide-diphospho-sugar transferases"/>
    <property type="match status" value="1"/>
</dbReference>
<reference evidence="4" key="1">
    <citation type="submission" date="2019-02" db="EMBL/GenBank/DDBJ databases">
        <title>Glaciihabitans arcticus sp. nov., a psychrotolerant bacterium isolated from polar soil.</title>
        <authorList>
            <person name="Dahal R.H."/>
        </authorList>
    </citation>
    <scope>NUCLEOTIDE SEQUENCE [LARGE SCALE GENOMIC DNA]</scope>
    <source>
        <strain evidence="4">RP-3-7</strain>
    </source>
</reference>
<evidence type="ECO:0000256" key="1">
    <source>
        <dbReference type="SAM" id="MobiDB-lite"/>
    </source>
</evidence>
<evidence type="ECO:0000313" key="4">
    <source>
        <dbReference type="Proteomes" id="UP000294194"/>
    </source>
</evidence>
<name>A0A4Q9GUY3_9MICO</name>
<feature type="transmembrane region" description="Helical" evidence="2">
    <location>
        <begin position="249"/>
        <end position="269"/>
    </location>
</feature>
<feature type="transmembrane region" description="Helical" evidence="2">
    <location>
        <begin position="899"/>
        <end position="919"/>
    </location>
</feature>
<feature type="transmembrane region" description="Helical" evidence="2">
    <location>
        <begin position="281"/>
        <end position="301"/>
    </location>
</feature>
<dbReference type="PANTHER" id="PTHR43685:SF3">
    <property type="entry name" value="SLR2126 PROTEIN"/>
    <property type="match status" value="1"/>
</dbReference>
<dbReference type="AlphaFoldDB" id="A0A4Q9GUY3"/>
<keyword evidence="2" id="KW-0812">Transmembrane</keyword>
<feature type="transmembrane region" description="Helical" evidence="2">
    <location>
        <begin position="358"/>
        <end position="378"/>
    </location>
</feature>
<keyword evidence="2" id="KW-1133">Transmembrane helix</keyword>
<feature type="transmembrane region" description="Helical" evidence="2">
    <location>
        <begin position="583"/>
        <end position="604"/>
    </location>
</feature>
<feature type="transmembrane region" description="Helical" evidence="2">
    <location>
        <begin position="489"/>
        <end position="507"/>
    </location>
</feature>
<dbReference type="Gene3D" id="3.90.550.10">
    <property type="entry name" value="Spore Coat Polysaccharide Biosynthesis Protein SpsA, Chain A"/>
    <property type="match status" value="1"/>
</dbReference>
<sequence length="947" mass="97592">MQPRVTVILVARNGAQYLERTLAALAQQTRRPDSLVVVDAGSSDSSAALLTEAHPTQFVASAGRPTFGDSVIQGLKAAAPTDSNDDWLWLLGHDNAPAPRALAALLGAVEIAPSVAVAGPKLMRWDAPDTISSYGESITGLGTTVDLVSNELDQAQHDRRSDLLAVAAAGMLVRRRVWNELAGFDPALPHVDAALDFCVRVRLAGHRIVGVPAAHVASAGAPDLFGSRSDVSKSATARHARAAQLHRRLVYAPGAAVPLHWLTLLPLAITRSIAHLLTKNPAAIGGEFSAAFAALFGAGVAPARRNLRRTRTLGWGAITPLRMPAAEARELRVNRREALAVAEEGEALRPRAGFLSGGGAWITLALAAVGVVMFGPYLNATSLTGGGLLPLSATVSDLWTNVTYGWHEIAGGFTGAADPFAWVLAVLGSLTFWAPSLSVVALYLVALPLAGLAAWWCAARITERAWAPAVAAIAWALAPPFLAGLMDGRLGAVIAHLLLPWFVLALLGSTRRWSSAGAAALLFAAIVASAPILAPAMVLGWIAWAAAHTTSIPRLFAVPLPAVLLFVPLVVQQVARGNPLAILADPGVSVLSGSTVGWQLALGAPAGQLNGWAGLGALLGLPSLVAPIAVAVLLLPLAGLAGLALFLPGLRRSIPSLAVALVGFVTAVFSTHLSVAFAGSDSVTVWAGSGLSVYWLGLVGAAAVALDTLRRAAVAPALAASFALLVLAVPLLVAPLQGTTVVTKGNGRILPALVTAEAAARPTLGTLELVPQADGSLAATLHRGAGATLDDYSTLASTATDAGAARERIAVLAGNLASRSGYDSIAELDALGIGFILAPDTAPGDSTEARTVRSRAGEALDANPIFTAVGESSNGFLWRYDGAATDAERQPEQGATTPVGLAILLTQSIVLVMALLLAVPTSRRRRSTSTTDDEPDTDAEFEEDDNV</sequence>